<dbReference type="InterPro" id="IPR013083">
    <property type="entry name" value="Znf_RING/FYVE/PHD"/>
</dbReference>
<dbReference type="InterPro" id="IPR001965">
    <property type="entry name" value="Znf_PHD"/>
</dbReference>
<comment type="caution">
    <text evidence="12">The sequence shown here is derived from an EMBL/GenBank/DDBJ whole genome shotgun (WGS) entry which is preliminary data.</text>
</comment>
<evidence type="ECO:0000256" key="5">
    <source>
        <dbReference type="ARBA" id="ARBA00022833"/>
    </source>
</evidence>
<evidence type="ECO:0000256" key="4">
    <source>
        <dbReference type="ARBA" id="ARBA00022771"/>
    </source>
</evidence>
<evidence type="ECO:0000259" key="10">
    <source>
        <dbReference type="PROSITE" id="PS50089"/>
    </source>
</evidence>
<dbReference type="PROSITE" id="PS50089">
    <property type="entry name" value="ZF_RING_2"/>
    <property type="match status" value="1"/>
</dbReference>
<dbReference type="PROSITE" id="PS50016">
    <property type="entry name" value="ZF_PHD_2"/>
    <property type="match status" value="1"/>
</dbReference>
<dbReference type="PROSITE" id="PS50172">
    <property type="entry name" value="BRCT"/>
    <property type="match status" value="1"/>
</dbReference>
<dbReference type="InterPro" id="IPR011011">
    <property type="entry name" value="Znf_FYVE_PHD"/>
</dbReference>
<dbReference type="InterPro" id="IPR036420">
    <property type="entry name" value="BRCT_dom_sf"/>
</dbReference>
<dbReference type="Gene3D" id="3.40.50.10190">
    <property type="entry name" value="BRCT domain"/>
    <property type="match status" value="1"/>
</dbReference>
<dbReference type="SMART" id="SM00249">
    <property type="entry name" value="PHD"/>
    <property type="match status" value="2"/>
</dbReference>
<dbReference type="Gene3D" id="3.30.40.10">
    <property type="entry name" value="Zinc/RING finger domain, C3HC4 (zinc finger)"/>
    <property type="match status" value="2"/>
</dbReference>
<gene>
    <name evidence="12" type="ORF">R1sor_009491</name>
</gene>
<feature type="domain" description="RING-type" evidence="10">
    <location>
        <begin position="443"/>
        <end position="487"/>
    </location>
</feature>
<keyword evidence="5" id="KW-0862">Zinc</keyword>
<evidence type="ECO:0000256" key="7">
    <source>
        <dbReference type="PROSITE-ProRule" id="PRU00175"/>
    </source>
</evidence>
<feature type="compositionally biased region" description="Basic and acidic residues" evidence="8">
    <location>
        <begin position="148"/>
        <end position="160"/>
    </location>
</feature>
<dbReference type="InterPro" id="IPR001357">
    <property type="entry name" value="BRCT_dom"/>
</dbReference>
<feature type="compositionally biased region" description="Basic and acidic residues" evidence="8">
    <location>
        <begin position="171"/>
        <end position="204"/>
    </location>
</feature>
<feature type="domain" description="PHD-type" evidence="9">
    <location>
        <begin position="536"/>
        <end position="585"/>
    </location>
</feature>
<keyword evidence="2" id="KW-0158">Chromosome</keyword>
<proteinExistence type="predicted"/>
<dbReference type="SMART" id="SM00292">
    <property type="entry name" value="BRCT"/>
    <property type="match status" value="1"/>
</dbReference>
<accession>A0ABD3HV81</accession>
<dbReference type="SUPFAM" id="SSF57850">
    <property type="entry name" value="RING/U-box"/>
    <property type="match status" value="1"/>
</dbReference>
<dbReference type="GO" id="GO:0005694">
    <property type="term" value="C:chromosome"/>
    <property type="evidence" value="ECO:0007669"/>
    <property type="project" value="UniProtKB-SubCell"/>
</dbReference>
<dbReference type="SUPFAM" id="SSF52113">
    <property type="entry name" value="BRCT domain"/>
    <property type="match status" value="1"/>
</dbReference>
<evidence type="ECO:0000256" key="6">
    <source>
        <dbReference type="ARBA" id="ARBA00031556"/>
    </source>
</evidence>
<feature type="region of interest" description="Disordered" evidence="8">
    <location>
        <begin position="139"/>
        <end position="220"/>
    </location>
</feature>
<evidence type="ECO:0000256" key="2">
    <source>
        <dbReference type="ARBA" id="ARBA00022454"/>
    </source>
</evidence>
<comment type="subcellular location">
    <subcellularLocation>
        <location evidence="1">Chromosome</location>
    </subcellularLocation>
</comment>
<dbReference type="Pfam" id="PF00097">
    <property type="entry name" value="zf-C3HC4"/>
    <property type="match status" value="1"/>
</dbReference>
<organism evidence="12 13">
    <name type="scientific">Riccia sorocarpa</name>
    <dbReference type="NCBI Taxonomy" id="122646"/>
    <lineage>
        <taxon>Eukaryota</taxon>
        <taxon>Viridiplantae</taxon>
        <taxon>Streptophyta</taxon>
        <taxon>Embryophyta</taxon>
        <taxon>Marchantiophyta</taxon>
        <taxon>Marchantiopsida</taxon>
        <taxon>Marchantiidae</taxon>
        <taxon>Marchantiales</taxon>
        <taxon>Ricciaceae</taxon>
        <taxon>Riccia</taxon>
    </lineage>
</organism>
<protein>
    <recommendedName>
        <fullName evidence="6">RING-type E3 ubiquitin transferase BRCA1</fullName>
    </recommendedName>
</protein>
<dbReference type="InterPro" id="IPR018957">
    <property type="entry name" value="Znf_C3HC4_RING-type"/>
</dbReference>
<feature type="domain" description="BRCT" evidence="11">
    <location>
        <begin position="46"/>
        <end position="129"/>
    </location>
</feature>
<keyword evidence="13" id="KW-1185">Reference proteome</keyword>
<dbReference type="AlphaFoldDB" id="A0ABD3HV81"/>
<dbReference type="GO" id="GO:0008270">
    <property type="term" value="F:zinc ion binding"/>
    <property type="evidence" value="ECO:0007669"/>
    <property type="project" value="UniProtKB-KW"/>
</dbReference>
<evidence type="ECO:0000313" key="13">
    <source>
        <dbReference type="Proteomes" id="UP001633002"/>
    </source>
</evidence>
<feature type="region of interest" description="Disordered" evidence="8">
    <location>
        <begin position="383"/>
        <end position="437"/>
    </location>
</feature>
<dbReference type="PANTHER" id="PTHR47776">
    <property type="entry name" value="F5A8.9 PROTEIN"/>
    <property type="match status" value="1"/>
</dbReference>
<name>A0ABD3HV81_9MARC</name>
<dbReference type="PROSITE" id="PS00518">
    <property type="entry name" value="ZF_RING_1"/>
    <property type="match status" value="1"/>
</dbReference>
<dbReference type="InterPro" id="IPR001841">
    <property type="entry name" value="Znf_RING"/>
</dbReference>
<reference evidence="12 13" key="1">
    <citation type="submission" date="2024-09" db="EMBL/GenBank/DDBJ databases">
        <title>Chromosome-scale assembly of Riccia sorocarpa.</title>
        <authorList>
            <person name="Paukszto L."/>
        </authorList>
    </citation>
    <scope>NUCLEOTIDE SEQUENCE [LARGE SCALE GENOMIC DNA]</scope>
    <source>
        <strain evidence="12">LP-2024</strain>
        <tissue evidence="12">Aerial parts of the thallus</tissue>
    </source>
</reference>
<dbReference type="PANTHER" id="PTHR47776:SF2">
    <property type="entry name" value="RING-TYPE E3 UBIQUITIN TRANSFERASE BRCA1"/>
    <property type="match status" value="1"/>
</dbReference>
<evidence type="ECO:0000256" key="8">
    <source>
        <dbReference type="SAM" id="MobiDB-lite"/>
    </source>
</evidence>
<dbReference type="SUPFAM" id="SSF57903">
    <property type="entry name" value="FYVE/PHD zinc finger"/>
    <property type="match status" value="1"/>
</dbReference>
<evidence type="ECO:0000256" key="3">
    <source>
        <dbReference type="ARBA" id="ARBA00022723"/>
    </source>
</evidence>
<dbReference type="Proteomes" id="UP001633002">
    <property type="component" value="Unassembled WGS sequence"/>
</dbReference>
<dbReference type="InterPro" id="IPR017907">
    <property type="entry name" value="Znf_RING_CS"/>
</dbReference>
<sequence>MNFLRRAENLSSAENRRTVGETDRAECAEHSHISSRKCAEHHIPGMEGVIVTVSGYDPAIRSKLVKLIVHLGASNTGSLSRGNTHVVCWKFAGRKYELAKKLKKKIISHRWFEECLKAGAPVPEEPYINKSGLEEAPFSWDDSGIDSPLRKADKPRKVDSTIDLTSSTSHPENRAGWDGGSLRHDGLSARKAGRSDVEQSDKSWRTPTCPKGPVASTPGYRNIVSDKALSDAAPSQAGKSLRSVKSSEELVVDGSRKTAESSLSRAKLELRREKDVGASPLLRSPLTDQSNGVRHQNGNVYASRACSTETGQPTRQTYFPSVWEQYSSGRYPDANADYSQMRMRRRKEVDGASGSLSEKYRRIMIGSAVPSWDGVTYAEKEARSEGRPSAAGHVGSPSSKFPWRRPFVEDTESDNQRFSNPQAQRDEVAAAVSSSPPSNGIACVICHTETKPTTEGLLGCGHRYCYPCIQQWADEATSRQATCPLCKASFEFITIRELQRSADEATCTQVLDERVVSVGRQIRQGQKVQLSSPGTEDVCITCESRDSPGHLMTCNTCRQRSCHTFCLDPPAPLGSSWTCSRCSHMRSRGLLREAVLSRFGS</sequence>
<keyword evidence="4 7" id="KW-0863">Zinc-finger</keyword>
<evidence type="ECO:0000259" key="9">
    <source>
        <dbReference type="PROSITE" id="PS50016"/>
    </source>
</evidence>
<dbReference type="SMART" id="SM00184">
    <property type="entry name" value="RING"/>
    <property type="match status" value="1"/>
</dbReference>
<evidence type="ECO:0000313" key="12">
    <source>
        <dbReference type="EMBL" id="KAL3695415.1"/>
    </source>
</evidence>
<evidence type="ECO:0000259" key="11">
    <source>
        <dbReference type="PROSITE" id="PS50172"/>
    </source>
</evidence>
<keyword evidence="3" id="KW-0479">Metal-binding</keyword>
<evidence type="ECO:0000256" key="1">
    <source>
        <dbReference type="ARBA" id="ARBA00004286"/>
    </source>
</evidence>
<dbReference type="InterPro" id="IPR019787">
    <property type="entry name" value="Znf_PHD-finger"/>
</dbReference>
<dbReference type="Pfam" id="PF12738">
    <property type="entry name" value="PTCB-BRCT"/>
    <property type="match status" value="1"/>
</dbReference>
<dbReference type="EMBL" id="JBJQOH010000002">
    <property type="protein sequence ID" value="KAL3695415.1"/>
    <property type="molecule type" value="Genomic_DNA"/>
</dbReference>